<comment type="caution">
    <text evidence="2">The sequence shown here is derived from an EMBL/GenBank/DDBJ whole genome shotgun (WGS) entry which is preliminary data.</text>
</comment>
<feature type="compositionally biased region" description="Pro residues" evidence="1">
    <location>
        <begin position="39"/>
        <end position="55"/>
    </location>
</feature>
<evidence type="ECO:0000313" key="2">
    <source>
        <dbReference type="EMBL" id="KAL0380865.1"/>
    </source>
</evidence>
<organism evidence="2">
    <name type="scientific">Sesamum angustifolium</name>
    <dbReference type="NCBI Taxonomy" id="2727405"/>
    <lineage>
        <taxon>Eukaryota</taxon>
        <taxon>Viridiplantae</taxon>
        <taxon>Streptophyta</taxon>
        <taxon>Embryophyta</taxon>
        <taxon>Tracheophyta</taxon>
        <taxon>Spermatophyta</taxon>
        <taxon>Magnoliopsida</taxon>
        <taxon>eudicotyledons</taxon>
        <taxon>Gunneridae</taxon>
        <taxon>Pentapetalae</taxon>
        <taxon>asterids</taxon>
        <taxon>lamiids</taxon>
        <taxon>Lamiales</taxon>
        <taxon>Pedaliaceae</taxon>
        <taxon>Sesamum</taxon>
    </lineage>
</organism>
<evidence type="ECO:0000256" key="1">
    <source>
        <dbReference type="SAM" id="MobiDB-lite"/>
    </source>
</evidence>
<dbReference type="EMBL" id="JACGWK010000001">
    <property type="protein sequence ID" value="KAL0380865.1"/>
    <property type="molecule type" value="Genomic_DNA"/>
</dbReference>
<sequence>MQAYNRLPSSGSNSPRSPPPPPSAAPPPSTPFQTRSPPTQYPRPAPRLDPTLPTP</sequence>
<dbReference type="AlphaFoldDB" id="A0AAW2RKK2"/>
<name>A0AAW2RKK2_9LAMI</name>
<feature type="region of interest" description="Disordered" evidence="1">
    <location>
        <begin position="1"/>
        <end position="55"/>
    </location>
</feature>
<accession>A0AAW2RKK2</accession>
<reference evidence="2" key="1">
    <citation type="submission" date="2020-06" db="EMBL/GenBank/DDBJ databases">
        <authorList>
            <person name="Li T."/>
            <person name="Hu X."/>
            <person name="Zhang T."/>
            <person name="Song X."/>
            <person name="Zhang H."/>
            <person name="Dai N."/>
            <person name="Sheng W."/>
            <person name="Hou X."/>
            <person name="Wei L."/>
        </authorList>
    </citation>
    <scope>NUCLEOTIDE SEQUENCE</scope>
    <source>
        <strain evidence="2">G01</strain>
        <tissue evidence="2">Leaf</tissue>
    </source>
</reference>
<reference evidence="2" key="2">
    <citation type="journal article" date="2024" name="Plant">
        <title>Genomic evolution and insights into agronomic trait innovations of Sesamum species.</title>
        <authorList>
            <person name="Miao H."/>
            <person name="Wang L."/>
            <person name="Qu L."/>
            <person name="Liu H."/>
            <person name="Sun Y."/>
            <person name="Le M."/>
            <person name="Wang Q."/>
            <person name="Wei S."/>
            <person name="Zheng Y."/>
            <person name="Lin W."/>
            <person name="Duan Y."/>
            <person name="Cao H."/>
            <person name="Xiong S."/>
            <person name="Wang X."/>
            <person name="Wei L."/>
            <person name="Li C."/>
            <person name="Ma Q."/>
            <person name="Ju M."/>
            <person name="Zhao R."/>
            <person name="Li G."/>
            <person name="Mu C."/>
            <person name="Tian Q."/>
            <person name="Mei H."/>
            <person name="Zhang T."/>
            <person name="Gao T."/>
            <person name="Zhang H."/>
        </authorList>
    </citation>
    <scope>NUCLEOTIDE SEQUENCE</scope>
    <source>
        <strain evidence="2">G01</strain>
    </source>
</reference>
<gene>
    <name evidence="2" type="ORF">Sangu_0150800</name>
</gene>
<protein>
    <submittedName>
        <fullName evidence="2">Uncharacterized protein</fullName>
    </submittedName>
</protein>
<proteinExistence type="predicted"/>
<feature type="compositionally biased region" description="Pro residues" evidence="1">
    <location>
        <begin position="16"/>
        <end position="30"/>
    </location>
</feature>